<evidence type="ECO:0000256" key="8">
    <source>
        <dbReference type="ARBA" id="ARBA00022692"/>
    </source>
</evidence>
<dbReference type="InterPro" id="IPR001245">
    <property type="entry name" value="Ser-Thr/Tyr_kinase_cat_dom"/>
</dbReference>
<comment type="catalytic activity">
    <reaction evidence="18">
        <text>L-threonyl-[protein] + ATP = O-phospho-L-threonyl-[protein] + ADP + H(+)</text>
        <dbReference type="Rhea" id="RHEA:46608"/>
        <dbReference type="Rhea" id="RHEA-COMP:11060"/>
        <dbReference type="Rhea" id="RHEA-COMP:11605"/>
        <dbReference type="ChEBI" id="CHEBI:15378"/>
        <dbReference type="ChEBI" id="CHEBI:30013"/>
        <dbReference type="ChEBI" id="CHEBI:30616"/>
        <dbReference type="ChEBI" id="CHEBI:61977"/>
        <dbReference type="ChEBI" id="CHEBI:456216"/>
        <dbReference type="EC" id="2.7.11.1"/>
    </reaction>
</comment>
<dbReference type="PROSITE" id="PS00108">
    <property type="entry name" value="PROTEIN_KINASE_ST"/>
    <property type="match status" value="1"/>
</dbReference>
<dbReference type="InterPro" id="IPR011009">
    <property type="entry name" value="Kinase-like_dom_sf"/>
</dbReference>
<evidence type="ECO:0000256" key="10">
    <source>
        <dbReference type="ARBA" id="ARBA00022737"/>
    </source>
</evidence>
<dbReference type="InterPro" id="IPR000719">
    <property type="entry name" value="Prot_kinase_dom"/>
</dbReference>
<gene>
    <name evidence="21" type="ORF">OsI_36742</name>
</gene>
<evidence type="ECO:0000256" key="9">
    <source>
        <dbReference type="ARBA" id="ARBA00022729"/>
    </source>
</evidence>
<keyword evidence="12" id="KW-0418">Kinase</keyword>
<evidence type="ECO:0000256" key="4">
    <source>
        <dbReference type="ARBA" id="ARBA00022527"/>
    </source>
</evidence>
<keyword evidence="15" id="KW-0472">Membrane</keyword>
<dbReference type="STRING" id="39946.B8BLF0"/>
<keyword evidence="17" id="KW-0325">Glycoprotein</keyword>
<feature type="domain" description="Protein kinase" evidence="20">
    <location>
        <begin position="1"/>
        <end position="221"/>
    </location>
</feature>
<evidence type="ECO:0000256" key="11">
    <source>
        <dbReference type="ARBA" id="ARBA00022741"/>
    </source>
</evidence>
<keyword evidence="9" id="KW-0732">Signal</keyword>
<evidence type="ECO:0000256" key="19">
    <source>
        <dbReference type="ARBA" id="ARBA00048679"/>
    </source>
</evidence>
<evidence type="ECO:0000256" key="2">
    <source>
        <dbReference type="ARBA" id="ARBA00012513"/>
    </source>
</evidence>
<evidence type="ECO:0000256" key="12">
    <source>
        <dbReference type="ARBA" id="ARBA00022777"/>
    </source>
</evidence>
<dbReference type="SMART" id="SM00220">
    <property type="entry name" value="S_TKc"/>
    <property type="match status" value="1"/>
</dbReference>
<keyword evidence="7" id="KW-0808">Transferase</keyword>
<evidence type="ECO:0000256" key="18">
    <source>
        <dbReference type="ARBA" id="ARBA00047899"/>
    </source>
</evidence>
<evidence type="ECO:0000256" key="7">
    <source>
        <dbReference type="ARBA" id="ARBA00022679"/>
    </source>
</evidence>
<evidence type="ECO:0000256" key="3">
    <source>
        <dbReference type="ARBA" id="ARBA00022475"/>
    </source>
</evidence>
<evidence type="ECO:0000256" key="13">
    <source>
        <dbReference type="ARBA" id="ARBA00022840"/>
    </source>
</evidence>
<dbReference type="HOGENOM" id="CLU_000288_21_4_1"/>
<keyword evidence="11" id="KW-0547">Nucleotide-binding</keyword>
<dbReference type="Gene3D" id="1.10.510.10">
    <property type="entry name" value="Transferase(Phosphotransferase) domain 1"/>
    <property type="match status" value="1"/>
</dbReference>
<comment type="subcellular location">
    <subcellularLocation>
        <location evidence="1">Cell membrane</location>
        <topology evidence="1">Single-pass membrane protein</topology>
    </subcellularLocation>
</comment>
<dbReference type="InterPro" id="IPR008271">
    <property type="entry name" value="Ser/Thr_kinase_AS"/>
</dbReference>
<keyword evidence="14" id="KW-1133">Transmembrane helix</keyword>
<dbReference type="EC" id="2.7.11.1" evidence="2"/>
<name>B8BLF0_ORYSI</name>
<dbReference type="EMBL" id="CM000136">
    <property type="protein sequence ID" value="EEC68486.1"/>
    <property type="molecule type" value="Genomic_DNA"/>
</dbReference>
<dbReference type="GO" id="GO:0005886">
    <property type="term" value="C:plasma membrane"/>
    <property type="evidence" value="ECO:0007669"/>
    <property type="project" value="UniProtKB-SubCell"/>
</dbReference>
<dbReference type="GO" id="GO:0005524">
    <property type="term" value="F:ATP binding"/>
    <property type="evidence" value="ECO:0007669"/>
    <property type="project" value="UniProtKB-KW"/>
</dbReference>
<organism evidence="21 22">
    <name type="scientific">Oryza sativa subsp. indica</name>
    <name type="common">Rice</name>
    <dbReference type="NCBI Taxonomy" id="39946"/>
    <lineage>
        <taxon>Eukaryota</taxon>
        <taxon>Viridiplantae</taxon>
        <taxon>Streptophyta</taxon>
        <taxon>Embryophyta</taxon>
        <taxon>Tracheophyta</taxon>
        <taxon>Spermatophyta</taxon>
        <taxon>Magnoliopsida</taxon>
        <taxon>Liliopsida</taxon>
        <taxon>Poales</taxon>
        <taxon>Poaceae</taxon>
        <taxon>BOP clade</taxon>
        <taxon>Oryzoideae</taxon>
        <taxon>Oryzeae</taxon>
        <taxon>Oryzinae</taxon>
        <taxon>Oryza</taxon>
        <taxon>Oryza sativa</taxon>
    </lineage>
</organism>
<evidence type="ECO:0000256" key="5">
    <source>
        <dbReference type="ARBA" id="ARBA00022553"/>
    </source>
</evidence>
<dbReference type="Gramene" id="BGIOSGA033674-TA">
    <property type="protein sequence ID" value="BGIOSGA033674-PA"/>
    <property type="gene ID" value="BGIOSGA033674"/>
</dbReference>
<dbReference type="PROSITE" id="PS50011">
    <property type="entry name" value="PROTEIN_KINASE_DOM"/>
    <property type="match status" value="1"/>
</dbReference>
<dbReference type="OMA" id="HKYADAS"/>
<evidence type="ECO:0000313" key="21">
    <source>
        <dbReference type="EMBL" id="EEC68486.1"/>
    </source>
</evidence>
<keyword evidence="22" id="KW-1185">Reference proteome</keyword>
<evidence type="ECO:0000256" key="1">
    <source>
        <dbReference type="ARBA" id="ARBA00004162"/>
    </source>
</evidence>
<evidence type="ECO:0000256" key="6">
    <source>
        <dbReference type="ARBA" id="ARBA00022614"/>
    </source>
</evidence>
<evidence type="ECO:0000259" key="20">
    <source>
        <dbReference type="PROSITE" id="PS50011"/>
    </source>
</evidence>
<keyword evidence="5" id="KW-0597">Phosphoprotein</keyword>
<dbReference type="SUPFAM" id="SSF56112">
    <property type="entry name" value="Protein kinase-like (PK-like)"/>
    <property type="match status" value="1"/>
</dbReference>
<dbReference type="Pfam" id="PF07714">
    <property type="entry name" value="PK_Tyr_Ser-Thr"/>
    <property type="match status" value="1"/>
</dbReference>
<dbReference type="FunFam" id="1.10.510.10:FF:000358">
    <property type="entry name" value="Putative leucine-rich repeat receptor-like serine/threonine-protein kinase"/>
    <property type="match status" value="1"/>
</dbReference>
<keyword evidence="13" id="KW-0067">ATP-binding</keyword>
<proteinExistence type="predicted"/>
<evidence type="ECO:0000256" key="17">
    <source>
        <dbReference type="ARBA" id="ARBA00023180"/>
    </source>
</evidence>
<keyword evidence="4" id="KW-0723">Serine/threonine-protein kinase</keyword>
<keyword evidence="3" id="KW-1003">Cell membrane</keyword>
<comment type="catalytic activity">
    <reaction evidence="19">
        <text>L-seryl-[protein] + ATP = O-phospho-L-seryl-[protein] + ADP + H(+)</text>
        <dbReference type="Rhea" id="RHEA:17989"/>
        <dbReference type="Rhea" id="RHEA-COMP:9863"/>
        <dbReference type="Rhea" id="RHEA-COMP:11604"/>
        <dbReference type="ChEBI" id="CHEBI:15378"/>
        <dbReference type="ChEBI" id="CHEBI:29999"/>
        <dbReference type="ChEBI" id="CHEBI:30616"/>
        <dbReference type="ChEBI" id="CHEBI:83421"/>
        <dbReference type="ChEBI" id="CHEBI:456216"/>
        <dbReference type="EC" id="2.7.11.1"/>
    </reaction>
</comment>
<accession>B8BLF0</accession>
<evidence type="ECO:0000256" key="14">
    <source>
        <dbReference type="ARBA" id="ARBA00022989"/>
    </source>
</evidence>
<evidence type="ECO:0000256" key="15">
    <source>
        <dbReference type="ARBA" id="ARBA00023136"/>
    </source>
</evidence>
<dbReference type="PANTHER" id="PTHR48055:SF48">
    <property type="entry name" value="PROTEIN KINASE DOMAIN-CONTAINING PROTEIN"/>
    <property type="match status" value="1"/>
</dbReference>
<dbReference type="Proteomes" id="UP000007015">
    <property type="component" value="Chromosome 11"/>
</dbReference>
<keyword evidence="8" id="KW-0812">Transmembrane</keyword>
<dbReference type="PANTHER" id="PTHR48055">
    <property type="entry name" value="LEUCINE-RICH REPEAT RECEPTOR PROTEIN KINASE EMS1"/>
    <property type="match status" value="1"/>
</dbReference>
<reference evidence="21 22" key="1">
    <citation type="journal article" date="2005" name="PLoS Biol.">
        <title>The genomes of Oryza sativa: a history of duplications.</title>
        <authorList>
            <person name="Yu J."/>
            <person name="Wang J."/>
            <person name="Lin W."/>
            <person name="Li S."/>
            <person name="Li H."/>
            <person name="Zhou J."/>
            <person name="Ni P."/>
            <person name="Dong W."/>
            <person name="Hu S."/>
            <person name="Zeng C."/>
            <person name="Zhang J."/>
            <person name="Zhang Y."/>
            <person name="Li R."/>
            <person name="Xu Z."/>
            <person name="Li S."/>
            <person name="Li X."/>
            <person name="Zheng H."/>
            <person name="Cong L."/>
            <person name="Lin L."/>
            <person name="Yin J."/>
            <person name="Geng J."/>
            <person name="Li G."/>
            <person name="Shi J."/>
            <person name="Liu J."/>
            <person name="Lv H."/>
            <person name="Li J."/>
            <person name="Wang J."/>
            <person name="Deng Y."/>
            <person name="Ran L."/>
            <person name="Shi X."/>
            <person name="Wang X."/>
            <person name="Wu Q."/>
            <person name="Li C."/>
            <person name="Ren X."/>
            <person name="Wang J."/>
            <person name="Wang X."/>
            <person name="Li D."/>
            <person name="Liu D."/>
            <person name="Zhang X."/>
            <person name="Ji Z."/>
            <person name="Zhao W."/>
            <person name="Sun Y."/>
            <person name="Zhang Z."/>
            <person name="Bao J."/>
            <person name="Han Y."/>
            <person name="Dong L."/>
            <person name="Ji J."/>
            <person name="Chen P."/>
            <person name="Wu S."/>
            <person name="Liu J."/>
            <person name="Xiao Y."/>
            <person name="Bu D."/>
            <person name="Tan J."/>
            <person name="Yang L."/>
            <person name="Ye C."/>
            <person name="Zhang J."/>
            <person name="Xu J."/>
            <person name="Zhou Y."/>
            <person name="Yu Y."/>
            <person name="Zhang B."/>
            <person name="Zhuang S."/>
            <person name="Wei H."/>
            <person name="Liu B."/>
            <person name="Lei M."/>
            <person name="Yu H."/>
            <person name="Li Y."/>
            <person name="Xu H."/>
            <person name="Wei S."/>
            <person name="He X."/>
            <person name="Fang L."/>
            <person name="Zhang Z."/>
            <person name="Zhang Y."/>
            <person name="Huang X."/>
            <person name="Su Z."/>
            <person name="Tong W."/>
            <person name="Li J."/>
            <person name="Tong Z."/>
            <person name="Li S."/>
            <person name="Ye J."/>
            <person name="Wang L."/>
            <person name="Fang L."/>
            <person name="Lei T."/>
            <person name="Chen C."/>
            <person name="Chen H."/>
            <person name="Xu Z."/>
            <person name="Li H."/>
            <person name="Huang H."/>
            <person name="Zhang F."/>
            <person name="Xu H."/>
            <person name="Li N."/>
            <person name="Zhao C."/>
            <person name="Li S."/>
            <person name="Dong L."/>
            <person name="Huang Y."/>
            <person name="Li L."/>
            <person name="Xi Y."/>
            <person name="Qi Q."/>
            <person name="Li W."/>
            <person name="Zhang B."/>
            <person name="Hu W."/>
            <person name="Zhang Y."/>
            <person name="Tian X."/>
            <person name="Jiao Y."/>
            <person name="Liang X."/>
            <person name="Jin J."/>
            <person name="Gao L."/>
            <person name="Zheng W."/>
            <person name="Hao B."/>
            <person name="Liu S."/>
            <person name="Wang W."/>
            <person name="Yuan L."/>
            <person name="Cao M."/>
            <person name="McDermott J."/>
            <person name="Samudrala R."/>
            <person name="Wang J."/>
            <person name="Wong G.K."/>
            <person name="Yang H."/>
        </authorList>
    </citation>
    <scope>NUCLEOTIDE SEQUENCE [LARGE SCALE GENOMIC DNA]</scope>
    <source>
        <strain evidence="22">cv. 93-11</strain>
    </source>
</reference>
<dbReference type="AlphaFoldDB" id="B8BLF0"/>
<evidence type="ECO:0000313" key="22">
    <source>
        <dbReference type="Proteomes" id="UP000007015"/>
    </source>
</evidence>
<dbReference type="GO" id="GO:0004674">
    <property type="term" value="F:protein serine/threonine kinase activity"/>
    <property type="evidence" value="ECO:0007669"/>
    <property type="project" value="UniProtKB-KW"/>
</dbReference>
<sequence length="221" mass="24533">MANGNLESWLHPKPYEQIAKEPLSLATRISLAVDIAAALEYLHNRCIPPLVHYDLKPSNVLLDDEMVAHVSDFGMAKFLYSGSSMASSTSCSIGGPRGTIGYIAPKYDMGCKISFEGDIYSYGIILLEMITGKYPTDEMFTDGMNLHKMVESAIPHKIGEILEPSLTKDYFGEGTNNELVEMPRCVMHLAKLGLRCSVTSPKDRPKIEDVYTEMIAIQNMF</sequence>
<keyword evidence="16" id="KW-0675">Receptor</keyword>
<keyword evidence="6" id="KW-0433">Leucine-rich repeat</keyword>
<keyword evidence="10" id="KW-0677">Repeat</keyword>
<protein>
    <recommendedName>
        <fullName evidence="2">non-specific serine/threonine protein kinase</fullName>
        <ecNumber evidence="2">2.7.11.1</ecNumber>
    </recommendedName>
</protein>
<evidence type="ECO:0000256" key="16">
    <source>
        <dbReference type="ARBA" id="ARBA00023170"/>
    </source>
</evidence>
<dbReference type="InterPro" id="IPR051564">
    <property type="entry name" value="LRR_receptor-like_kinase"/>
</dbReference>